<organism evidence="2">
    <name type="scientific">viral metagenome</name>
    <dbReference type="NCBI Taxonomy" id="1070528"/>
    <lineage>
        <taxon>unclassified sequences</taxon>
        <taxon>metagenomes</taxon>
        <taxon>organismal metagenomes</taxon>
    </lineage>
</organism>
<dbReference type="EMBL" id="MN740989">
    <property type="protein sequence ID" value="QHU21384.1"/>
    <property type="molecule type" value="Genomic_DNA"/>
</dbReference>
<reference evidence="2" key="1">
    <citation type="journal article" date="2020" name="Nature">
        <title>Giant virus diversity and host interactions through global metagenomics.</title>
        <authorList>
            <person name="Schulz F."/>
            <person name="Roux S."/>
            <person name="Paez-Espino D."/>
            <person name="Jungbluth S."/>
            <person name="Walsh D.A."/>
            <person name="Denef V.J."/>
            <person name="McMahon K.D."/>
            <person name="Konstantinidis K.T."/>
            <person name="Eloe-Fadrosh E.A."/>
            <person name="Kyrpides N.C."/>
            <person name="Woyke T."/>
        </authorList>
    </citation>
    <scope>NUCLEOTIDE SEQUENCE</scope>
    <source>
        <strain evidence="2">GVMAG-S-3300013094-109</strain>
    </source>
</reference>
<accession>A0A6C0KY05</accession>
<feature type="transmembrane region" description="Helical" evidence="1">
    <location>
        <begin position="12"/>
        <end position="32"/>
    </location>
</feature>
<dbReference type="AlphaFoldDB" id="A0A6C0KY05"/>
<name>A0A6C0KY05_9ZZZZ</name>
<evidence type="ECO:0000313" key="2">
    <source>
        <dbReference type="EMBL" id="QHU21384.1"/>
    </source>
</evidence>
<feature type="transmembrane region" description="Helical" evidence="1">
    <location>
        <begin position="38"/>
        <end position="57"/>
    </location>
</feature>
<sequence length="62" mass="6735">MAAVLSSKFIGIMIFYIILSYLIGPLIGYYFLGKTTKAAGTGFVVGSVLSIILWYSYGSKMV</sequence>
<proteinExistence type="predicted"/>
<evidence type="ECO:0000256" key="1">
    <source>
        <dbReference type="SAM" id="Phobius"/>
    </source>
</evidence>
<keyword evidence="1" id="KW-1133">Transmembrane helix</keyword>
<keyword evidence="1" id="KW-0472">Membrane</keyword>
<evidence type="ECO:0008006" key="3">
    <source>
        <dbReference type="Google" id="ProtNLM"/>
    </source>
</evidence>
<protein>
    <recommendedName>
        <fullName evidence="3">Major facilitator superfamily (MFS) profile domain-containing protein</fullName>
    </recommendedName>
</protein>
<keyword evidence="1" id="KW-0812">Transmembrane</keyword>